<keyword evidence="1" id="KW-0812">Transmembrane</keyword>
<name>A0A0B0H937_SOVGS</name>
<sequence>MSWDNYWLFEFALIAATVAWGVYQAKFN</sequence>
<feature type="transmembrane region" description="Helical" evidence="1">
    <location>
        <begin position="6"/>
        <end position="23"/>
    </location>
</feature>
<protein>
    <submittedName>
        <fullName evidence="2">Uncharacterized protein</fullName>
    </submittedName>
</protein>
<gene>
    <name evidence="2" type="ORF">JV46_23430</name>
</gene>
<dbReference type="Proteomes" id="UP000030856">
    <property type="component" value="Unassembled WGS sequence"/>
</dbReference>
<dbReference type="EMBL" id="JRAA01000001">
    <property type="protein sequence ID" value="KHF26693.1"/>
    <property type="molecule type" value="Genomic_DNA"/>
</dbReference>
<reference evidence="2 3" key="1">
    <citation type="journal article" date="2014" name="BMC Genomics">
        <title>The genome of the intracellular bacterium of the coastal bivalve, Solemya velum: a blueprint for thriving in and out of symbiosis.</title>
        <authorList>
            <person name="Dmytrenko O."/>
            <person name="Russell S.L."/>
            <person name="Loo W.T."/>
            <person name="Fontanez K.M."/>
            <person name="Liao L."/>
            <person name="Roeselers G."/>
            <person name="Sharma R."/>
            <person name="Stewart F.J."/>
            <person name="Newton I.L."/>
            <person name="Woyke T."/>
            <person name="Wu D."/>
            <person name="Lang J.M."/>
            <person name="Eisen J.A."/>
            <person name="Cavanaugh C.M."/>
        </authorList>
    </citation>
    <scope>NUCLEOTIDE SEQUENCE [LARGE SCALE GENOMIC DNA]</scope>
    <source>
        <strain evidence="2 3">WH</strain>
    </source>
</reference>
<organism evidence="2 3">
    <name type="scientific">Solemya velum gill symbiont</name>
    <dbReference type="NCBI Taxonomy" id="2340"/>
    <lineage>
        <taxon>Bacteria</taxon>
        <taxon>Pseudomonadati</taxon>
        <taxon>Pseudomonadota</taxon>
        <taxon>Gammaproteobacteria</taxon>
        <taxon>sulfur-oxidizing symbionts</taxon>
    </lineage>
</organism>
<evidence type="ECO:0000313" key="3">
    <source>
        <dbReference type="Proteomes" id="UP000030856"/>
    </source>
</evidence>
<accession>A0A0B0H937</accession>
<evidence type="ECO:0000313" key="2">
    <source>
        <dbReference type="EMBL" id="KHF26693.1"/>
    </source>
</evidence>
<dbReference type="STRING" id="2340.JV46_23430"/>
<comment type="caution">
    <text evidence="2">The sequence shown here is derived from an EMBL/GenBank/DDBJ whole genome shotgun (WGS) entry which is preliminary data.</text>
</comment>
<dbReference type="AlphaFoldDB" id="A0A0B0H937"/>
<keyword evidence="1" id="KW-0472">Membrane</keyword>
<keyword evidence="1" id="KW-1133">Transmembrane helix</keyword>
<proteinExistence type="predicted"/>
<keyword evidence="3" id="KW-1185">Reference proteome</keyword>
<evidence type="ECO:0000256" key="1">
    <source>
        <dbReference type="SAM" id="Phobius"/>
    </source>
</evidence>